<feature type="chain" id="PRO_5029777081" evidence="1">
    <location>
        <begin position="20"/>
        <end position="390"/>
    </location>
</feature>
<evidence type="ECO:0000313" key="3">
    <source>
        <dbReference type="Proteomes" id="UP000438914"/>
    </source>
</evidence>
<keyword evidence="1" id="KW-0732">Signal</keyword>
<dbReference type="InterPro" id="IPR036034">
    <property type="entry name" value="PDZ_sf"/>
</dbReference>
<accession>A0A7K0KGR0</accession>
<dbReference type="GO" id="GO:0006508">
    <property type="term" value="P:proteolysis"/>
    <property type="evidence" value="ECO:0007669"/>
    <property type="project" value="UniProtKB-KW"/>
</dbReference>
<keyword evidence="2" id="KW-0378">Hydrolase</keyword>
<comment type="caution">
    <text evidence="2">The sequence shown here is derived from an EMBL/GenBank/DDBJ whole genome shotgun (WGS) entry which is preliminary data.</text>
</comment>
<dbReference type="RefSeq" id="WP_154534224.1">
    <property type="nucleotide sequence ID" value="NZ_VUNG01000018.1"/>
</dbReference>
<dbReference type="SUPFAM" id="SSF50156">
    <property type="entry name" value="PDZ domain-like"/>
    <property type="match status" value="1"/>
</dbReference>
<reference evidence="2 3" key="1">
    <citation type="submission" date="2019-08" db="EMBL/GenBank/DDBJ databases">
        <title>In-depth cultivation of the pig gut microbiome towards novel bacterial diversity and tailored functional studies.</title>
        <authorList>
            <person name="Wylensek D."/>
            <person name="Hitch T.C.A."/>
            <person name="Clavel T."/>
        </authorList>
    </citation>
    <scope>NUCLEOTIDE SEQUENCE [LARGE SCALE GENOMIC DNA]</scope>
    <source>
        <strain evidence="2 3">LKV-178-WT-2A</strain>
    </source>
</reference>
<gene>
    <name evidence="2" type="ORF">FYJ73_08150</name>
</gene>
<evidence type="ECO:0000313" key="2">
    <source>
        <dbReference type="EMBL" id="MST84640.1"/>
    </source>
</evidence>
<keyword evidence="3" id="KW-1185">Reference proteome</keyword>
<dbReference type="InterPro" id="IPR021109">
    <property type="entry name" value="Peptidase_aspartic_dom_sf"/>
</dbReference>
<sequence>MKRTIILLVGLLLCLNTQAQMHSYDTSFTFSQTNFVDTIPIEVVDDQIYIMGTADGRPCRFNLDTGSSQGSVYMGSSIQGLRPLGNVVSRDAAGNLDTVAVVELPPLTIGSLTLQHYVASVFRPQTTRHTNDAILGFDLLNKGLCCKIDARHGRMILTDRRDYFDREPGVGLHYRLKWFVPYVLVSPFKRHTDEVLFDTGSRQLFTMNKESFDVHAYKSKNVESQVEERVNGSFTIGQLGAERSSEVVFMKLDRLKWDTFSFKDVRAMTTQGASRIGASILRYGTVTINGFRRKIFFQPYEGGDSVEVNNKTYTVAYVPGKDGRAMVGLLMKDSPEYRAGLRQGDTIVAIDGKAIATFADFRRYPFVKEQIYRLTVRGMNGMERQVSFTR</sequence>
<dbReference type="Gene3D" id="2.40.70.10">
    <property type="entry name" value="Acid Proteases"/>
    <property type="match status" value="1"/>
</dbReference>
<dbReference type="EMBL" id="VUNG01000018">
    <property type="protein sequence ID" value="MST84640.1"/>
    <property type="molecule type" value="Genomic_DNA"/>
</dbReference>
<keyword evidence="2" id="KW-0645">Protease</keyword>
<dbReference type="Gene3D" id="2.30.42.10">
    <property type="match status" value="1"/>
</dbReference>
<feature type="signal peptide" evidence="1">
    <location>
        <begin position="1"/>
        <end position="19"/>
    </location>
</feature>
<protein>
    <submittedName>
        <fullName evidence="2">Aspartyl protease</fullName>
    </submittedName>
</protein>
<dbReference type="GO" id="GO:0008233">
    <property type="term" value="F:peptidase activity"/>
    <property type="evidence" value="ECO:0007669"/>
    <property type="project" value="UniProtKB-KW"/>
</dbReference>
<dbReference type="Proteomes" id="UP000438914">
    <property type="component" value="Unassembled WGS sequence"/>
</dbReference>
<proteinExistence type="predicted"/>
<organism evidence="2 3">
    <name type="scientific">Hallella mizrahii</name>
    <dbReference type="NCBI Taxonomy" id="2606637"/>
    <lineage>
        <taxon>Bacteria</taxon>
        <taxon>Pseudomonadati</taxon>
        <taxon>Bacteroidota</taxon>
        <taxon>Bacteroidia</taxon>
        <taxon>Bacteroidales</taxon>
        <taxon>Prevotellaceae</taxon>
        <taxon>Hallella</taxon>
    </lineage>
</organism>
<dbReference type="AlphaFoldDB" id="A0A7K0KGR0"/>
<name>A0A7K0KGR0_9BACT</name>
<evidence type="ECO:0000256" key="1">
    <source>
        <dbReference type="SAM" id="SignalP"/>
    </source>
</evidence>
<dbReference type="SUPFAM" id="SSF50630">
    <property type="entry name" value="Acid proteases"/>
    <property type="match status" value="1"/>
</dbReference>
<dbReference type="Pfam" id="PF13650">
    <property type="entry name" value="Asp_protease_2"/>
    <property type="match status" value="1"/>
</dbReference>